<reference evidence="8" key="1">
    <citation type="submission" date="2021-01" db="EMBL/GenBank/DDBJ databases">
        <authorList>
            <person name="Corre E."/>
            <person name="Pelletier E."/>
            <person name="Niang G."/>
            <person name="Scheremetjew M."/>
            <person name="Finn R."/>
            <person name="Kale V."/>
            <person name="Holt S."/>
            <person name="Cochrane G."/>
            <person name="Meng A."/>
            <person name="Brown T."/>
            <person name="Cohen L."/>
        </authorList>
    </citation>
    <scope>NUCLEOTIDE SEQUENCE</scope>
    <source>
        <strain evidence="8">CCMP722</strain>
    </source>
</reference>
<feature type="domain" description="PARG helical" evidence="7">
    <location>
        <begin position="89"/>
        <end position="237"/>
    </location>
</feature>
<evidence type="ECO:0000256" key="3">
    <source>
        <dbReference type="ARBA" id="ARBA00022801"/>
    </source>
</evidence>
<evidence type="ECO:0000256" key="4">
    <source>
        <dbReference type="PIRSR" id="PIRSR607724-1"/>
    </source>
</evidence>
<proteinExistence type="inferred from homology"/>
<sequence length="536" mass="58925">MDPDGDEPMLRQTFLPTSSSHWRPVQAELQAVGSGERCVRSVREYANLLASWSSTLYPSDAGELIDTRRLEGGLCHFFETNRLKGGISEDEFFTDLFPFVAEIAAAIDAQLVESAQACRDHTMAIARRAGPAFEAELLGEENLESNHFEIRQLPSGHCGTVWLTQAAAAAVLACSFLGLCPPVPRGSYYPMEGTGVNFTAIMYDLHYRSQRGKFECLLNYFGRISAKLPDGCLTFTRKVLGQEHSAAPLTAAELRRSVTPLAALCAMERHRGSWSAEGPFTRIEDDTAVTLRADFANMYLGGGVLHSGCVQEEILFVVFPELLVGMLLCQRMGDREALEIAGVERFNRYTGYGYQFAYGGDYADATPLDAFRRRRCAVLAFDALAQPGAAQFELGYMLREVNKAYVAFGEPSAGAHRSTPLDPEGPERATVATGHWGCGAFGGDVALKAMLQWVAAAEAGVGLRYHCFGDERAALLPKVALQVSLKVRTVGALWTLLERFIGTRRWGENSKGWVESELFQWLLEELDKSTPELGQE</sequence>
<dbReference type="EC" id="3.2.1.143" evidence="2"/>
<evidence type="ECO:0000256" key="1">
    <source>
        <dbReference type="ARBA" id="ARBA00009545"/>
    </source>
</evidence>
<dbReference type="GO" id="GO:0005737">
    <property type="term" value="C:cytoplasm"/>
    <property type="evidence" value="ECO:0007669"/>
    <property type="project" value="TreeGrafter"/>
</dbReference>
<dbReference type="GO" id="GO:1990966">
    <property type="term" value="P:ATP generation from poly-ADP-D-ribose"/>
    <property type="evidence" value="ECO:0007669"/>
    <property type="project" value="TreeGrafter"/>
</dbReference>
<dbReference type="GO" id="GO:0004649">
    <property type="term" value="F:poly(ADP-ribose) glycohydrolase activity"/>
    <property type="evidence" value="ECO:0007669"/>
    <property type="project" value="UniProtKB-EC"/>
</dbReference>
<accession>A0A7S0WRV0</accession>
<dbReference type="GO" id="GO:0005634">
    <property type="term" value="C:nucleus"/>
    <property type="evidence" value="ECO:0007669"/>
    <property type="project" value="TreeGrafter"/>
</dbReference>
<dbReference type="GO" id="GO:0006282">
    <property type="term" value="P:regulation of DNA repair"/>
    <property type="evidence" value="ECO:0007669"/>
    <property type="project" value="InterPro"/>
</dbReference>
<evidence type="ECO:0000256" key="5">
    <source>
        <dbReference type="PIRSR" id="PIRSR607724-2"/>
    </source>
</evidence>
<dbReference type="GO" id="GO:0009225">
    <property type="term" value="P:nucleotide-sugar metabolic process"/>
    <property type="evidence" value="ECO:0007669"/>
    <property type="project" value="TreeGrafter"/>
</dbReference>
<dbReference type="PANTHER" id="PTHR12837">
    <property type="entry name" value="POLY ADP-RIBOSE GLYCOHYDROLASE"/>
    <property type="match status" value="1"/>
</dbReference>
<feature type="active site" evidence="4">
    <location>
        <position position="312"/>
    </location>
</feature>
<keyword evidence="3" id="KW-0378">Hydrolase</keyword>
<feature type="binding site" evidence="5">
    <location>
        <position position="297"/>
    </location>
    <ligand>
        <name>substrate</name>
    </ligand>
</feature>
<evidence type="ECO:0000313" key="8">
    <source>
        <dbReference type="EMBL" id="CAD8680610.1"/>
    </source>
</evidence>
<evidence type="ECO:0000259" key="7">
    <source>
        <dbReference type="Pfam" id="PF20811"/>
    </source>
</evidence>
<name>A0A7S0WRV0_9CHLO</name>
<dbReference type="InterPro" id="IPR007724">
    <property type="entry name" value="Poly_GlycHdrlase"/>
</dbReference>
<feature type="active site" evidence="4">
    <location>
        <position position="313"/>
    </location>
</feature>
<dbReference type="InterPro" id="IPR046372">
    <property type="entry name" value="PARG_cat_C"/>
</dbReference>
<feature type="domain" description="PARG catalytic Macro" evidence="6">
    <location>
        <begin position="282"/>
        <end position="472"/>
    </location>
</feature>
<gene>
    <name evidence="8" type="ORF">POBO1169_LOCUS15095</name>
</gene>
<feature type="binding site" evidence="5">
    <location>
        <position position="311"/>
    </location>
    <ligand>
        <name>substrate</name>
    </ligand>
</feature>
<dbReference type="Pfam" id="PF20811">
    <property type="entry name" value="PARG_cat_N"/>
    <property type="match status" value="1"/>
</dbReference>
<evidence type="ECO:0000256" key="2">
    <source>
        <dbReference type="ARBA" id="ARBA00012255"/>
    </source>
</evidence>
<dbReference type="GO" id="GO:0005975">
    <property type="term" value="P:carbohydrate metabolic process"/>
    <property type="evidence" value="ECO:0007669"/>
    <property type="project" value="InterPro"/>
</dbReference>
<protein>
    <recommendedName>
        <fullName evidence="2">poly(ADP-ribose) glycohydrolase</fullName>
        <ecNumber evidence="2">3.2.1.143</ecNumber>
    </recommendedName>
</protein>
<dbReference type="EMBL" id="HBFA01029939">
    <property type="protein sequence ID" value="CAD8680610.1"/>
    <property type="molecule type" value="Transcribed_RNA"/>
</dbReference>
<dbReference type="Pfam" id="PF05028">
    <property type="entry name" value="PARG_cat_C"/>
    <property type="match status" value="1"/>
</dbReference>
<dbReference type="AlphaFoldDB" id="A0A7S0WRV0"/>
<evidence type="ECO:0000259" key="6">
    <source>
        <dbReference type="Pfam" id="PF05028"/>
    </source>
</evidence>
<feature type="binding site" evidence="5">
    <location>
        <position position="352"/>
    </location>
    <ligand>
        <name>substrate</name>
    </ligand>
</feature>
<feature type="active site" evidence="4">
    <location>
        <position position="294"/>
    </location>
</feature>
<dbReference type="InterPro" id="IPR048362">
    <property type="entry name" value="PARG_helical"/>
</dbReference>
<dbReference type="PANTHER" id="PTHR12837:SF0">
    <property type="entry name" value="POLY(ADP-RIBOSE) GLYCOHYDROLASE"/>
    <property type="match status" value="1"/>
</dbReference>
<organism evidence="8">
    <name type="scientific">Pyramimonas obovata</name>
    <dbReference type="NCBI Taxonomy" id="1411642"/>
    <lineage>
        <taxon>Eukaryota</taxon>
        <taxon>Viridiplantae</taxon>
        <taxon>Chlorophyta</taxon>
        <taxon>Pyramimonadophyceae</taxon>
        <taxon>Pyramimonadales</taxon>
        <taxon>Pyramimonadaceae</taxon>
        <taxon>Pyramimonas</taxon>
        <taxon>Pyramimonas incertae sedis</taxon>
    </lineage>
</organism>
<comment type="similarity">
    <text evidence="1">Belongs to the poly(ADP-ribose) glycohydrolase family.</text>
</comment>